<evidence type="ECO:0000313" key="6">
    <source>
        <dbReference type="Proteomes" id="UP000195489"/>
    </source>
</evidence>
<dbReference type="AlphaFoldDB" id="A0A077TL14"/>
<feature type="coiled-coil region" evidence="1">
    <location>
        <begin position="17"/>
        <end position="68"/>
    </location>
</feature>
<name>A0A077TL14_PLACU</name>
<dbReference type="KEGG" id="pcb:PCHAS_0111400"/>
<dbReference type="RefSeq" id="XP_016653023.1">
    <property type="nucleotide sequence ID" value="XM_016798152.1"/>
</dbReference>
<evidence type="ECO:0000313" key="4">
    <source>
        <dbReference type="EMBL" id="VTZ66295.1"/>
    </source>
</evidence>
<dbReference type="Proteomes" id="UP000507163">
    <property type="component" value="Chromosome 1"/>
</dbReference>
<dbReference type="GeneID" id="27794545"/>
<dbReference type="VEuPathDB" id="PlasmoDB:PCHAS_0111400"/>
<reference evidence="4 5" key="1">
    <citation type="journal article" date="2014" name="BMC Biol.">
        <title>A comprehensive evaluation of rodent malaria parasite genomes and gene expression.</title>
        <authorList>
            <person name="Otto T.D."/>
            <person name="Bohme U."/>
            <person name="Jackson A.P."/>
            <person name="Hunt M."/>
            <person name="Franke-Fayard B."/>
            <person name="Hoeijmakers W.A."/>
            <person name="Religa A.A."/>
            <person name="Robertson L."/>
            <person name="Sanders M."/>
            <person name="Ogun S.A."/>
            <person name="Cunningham D."/>
            <person name="Erhart A."/>
            <person name="Billker O."/>
            <person name="Khan S.M."/>
            <person name="Stunnenberg H.G."/>
            <person name="Langhorne J."/>
            <person name="Holder A.A."/>
            <person name="Waters A.P."/>
            <person name="Newbold C.I."/>
            <person name="Pain A."/>
            <person name="Berriman M."/>
            <person name="Janse C.J."/>
        </authorList>
    </citation>
    <scope>NUCLEOTIDE SEQUENCE [LARGE SCALE GENOMIC DNA]</scope>
    <source>
        <strain evidence="4 5">AS</strain>
    </source>
</reference>
<gene>
    <name evidence="2" type="ORF">PCHAJ_000015000</name>
    <name evidence="4" type="ORF">PCHAS_0111400</name>
    <name evidence="3" type="ORF">PCHCB_000015500</name>
</gene>
<reference evidence="4" key="3">
    <citation type="submission" date="2019-05" db="EMBL/GenBank/DDBJ databases">
        <authorList>
            <consortium name="Pathogen Informatics"/>
        </authorList>
    </citation>
    <scope>NUCLEOTIDE SEQUENCE</scope>
    <source>
        <strain evidence="2 7">AJ</strain>
        <strain evidence="4">AS</strain>
        <strain evidence="3 6">CB</strain>
    </source>
</reference>
<sequence>MRNQNESTINRIYESSLKKLEENIEKGKLVLKVEKERKIDFKGVELNLKNHMNEMTKLVKEAKNIKTLSSNNIKDFYSSLIKCDELCDKFTTDEINKKINDIFDTMLVEINTKCKTVVL</sequence>
<keyword evidence="5" id="KW-1185">Reference proteome</keyword>
<dbReference type="EMBL" id="LT608153">
    <property type="protein sequence ID" value="SCN58775.1"/>
    <property type="molecule type" value="Genomic_DNA"/>
</dbReference>
<evidence type="ECO:0000313" key="3">
    <source>
        <dbReference type="EMBL" id="SCN58775.1"/>
    </source>
</evidence>
<organism evidence="4 5">
    <name type="scientific">Plasmodium chabaudi chabaudi</name>
    <dbReference type="NCBI Taxonomy" id="31271"/>
    <lineage>
        <taxon>Eukaryota</taxon>
        <taxon>Sar</taxon>
        <taxon>Alveolata</taxon>
        <taxon>Apicomplexa</taxon>
        <taxon>Aconoidasida</taxon>
        <taxon>Haemosporida</taxon>
        <taxon>Plasmodiidae</taxon>
        <taxon>Plasmodium</taxon>
        <taxon>Plasmodium (Vinckeia)</taxon>
    </lineage>
</organism>
<dbReference type="Proteomes" id="UP000071118">
    <property type="component" value="Chromosome 1"/>
</dbReference>
<evidence type="ECO:0000313" key="2">
    <source>
        <dbReference type="EMBL" id="SCM19259.1"/>
    </source>
</evidence>
<dbReference type="Proteomes" id="UP000195489">
    <property type="component" value="Chromosome 1"/>
</dbReference>
<keyword evidence="1" id="KW-0175">Coiled coil</keyword>
<protein>
    <submittedName>
        <fullName evidence="4">Uncharacterized protein</fullName>
    </submittedName>
</protein>
<dbReference type="EMBL" id="LT608167">
    <property type="protein sequence ID" value="SCM19259.1"/>
    <property type="molecule type" value="Genomic_DNA"/>
</dbReference>
<evidence type="ECO:0000313" key="7">
    <source>
        <dbReference type="Proteomes" id="UP000507163"/>
    </source>
</evidence>
<accession>A0A077TL14</accession>
<evidence type="ECO:0000256" key="1">
    <source>
        <dbReference type="SAM" id="Coils"/>
    </source>
</evidence>
<dbReference type="OrthoDB" id="381694at2759"/>
<dbReference type="EMBL" id="LK022878">
    <property type="protein sequence ID" value="VTZ66295.1"/>
    <property type="molecule type" value="Genomic_DNA"/>
</dbReference>
<proteinExistence type="predicted"/>
<reference evidence="4" key="2">
    <citation type="submission" date="2014-05" db="EMBL/GenBank/DDBJ databases">
        <authorList>
            <person name="Aslett M.A."/>
            <person name="De Silva N."/>
        </authorList>
    </citation>
    <scope>NUCLEOTIDE SEQUENCE</scope>
    <source>
        <strain evidence="4">AS</strain>
    </source>
</reference>
<evidence type="ECO:0000313" key="5">
    <source>
        <dbReference type="Proteomes" id="UP000071118"/>
    </source>
</evidence>